<evidence type="ECO:0000313" key="7">
    <source>
        <dbReference type="Proteomes" id="UP000434052"/>
    </source>
</evidence>
<dbReference type="InterPro" id="IPR043504">
    <property type="entry name" value="Peptidase_S1_PA_chymotrypsin"/>
</dbReference>
<evidence type="ECO:0000256" key="3">
    <source>
        <dbReference type="ARBA" id="ARBA00022801"/>
    </source>
</evidence>
<dbReference type="OrthoDB" id="9766361at2"/>
<dbReference type="Pfam" id="PF13365">
    <property type="entry name" value="Trypsin_2"/>
    <property type="match status" value="1"/>
</dbReference>
<keyword evidence="2" id="KW-0645">Protease</keyword>
<dbReference type="RefSeq" id="WP_144307389.1">
    <property type="nucleotide sequence ID" value="NZ_CP039543.1"/>
</dbReference>
<evidence type="ECO:0000256" key="1">
    <source>
        <dbReference type="ARBA" id="ARBA00010541"/>
    </source>
</evidence>
<name>A0A6P1ZCA3_9BACT</name>
<evidence type="ECO:0000256" key="2">
    <source>
        <dbReference type="ARBA" id="ARBA00022670"/>
    </source>
</evidence>
<dbReference type="AlphaFoldDB" id="A0A6P1ZCA3"/>
<dbReference type="EMBL" id="QMIF01000024">
    <property type="protein sequence ID" value="TVM30367.1"/>
    <property type="molecule type" value="Genomic_DNA"/>
</dbReference>
<feature type="signal peptide" evidence="4">
    <location>
        <begin position="1"/>
        <end position="29"/>
    </location>
</feature>
<dbReference type="InterPro" id="IPR001940">
    <property type="entry name" value="Peptidase_S1C"/>
</dbReference>
<evidence type="ECO:0000256" key="4">
    <source>
        <dbReference type="SAM" id="SignalP"/>
    </source>
</evidence>
<dbReference type="InterPro" id="IPR009003">
    <property type="entry name" value="Peptidase_S1_PA"/>
</dbReference>
<sequence>MTTRSVPPVLRLACLALLALVCAPRPAAALDAQQLFRNAKDSIVMIVSVDAYSRPISQGSGFYIKDGREIVTNYHVIKGSSEVRVKTPGGDLVSALRVKAVDKKHDIAILEMPSEGKGQPLPLHSGDPEVGEEILAIGNPKGLEKTLSTGVISGLRRMDGNSLVYQITAPISPGSSGGPVLNTDGQVLGVTSFHVLQGQNLNFAQPALYIHKLLGNPTGGDSFQSMPKRSLQMKKDDSGVITIFEN</sequence>
<feature type="chain" id="PRO_5030159340" evidence="4">
    <location>
        <begin position="30"/>
        <end position="246"/>
    </location>
</feature>
<dbReference type="Proteomes" id="UP000434052">
    <property type="component" value="Unassembled WGS sequence"/>
</dbReference>
<evidence type="ECO:0000313" key="5">
    <source>
        <dbReference type="EMBL" id="QJT10753.1"/>
    </source>
</evidence>
<proteinExistence type="inferred from homology"/>
<protein>
    <submittedName>
        <fullName evidence="5">Trypsin-like peptidase domain-containing protein</fullName>
    </submittedName>
</protein>
<reference evidence="6 7" key="1">
    <citation type="submission" date="2018-06" db="EMBL/GenBank/DDBJ databases">
        <title>Complete genome of Desulfovibrio marinus P48SEP.</title>
        <authorList>
            <person name="Crispim J.S."/>
            <person name="Vidigal P.M.P."/>
            <person name="Silva L.C.F."/>
            <person name="Araujo L.C."/>
            <person name="Laguardia C.N."/>
            <person name="Dias R.S."/>
            <person name="Sousa M.P."/>
            <person name="Paula S.O."/>
            <person name="Silva C."/>
        </authorList>
    </citation>
    <scope>NUCLEOTIDE SEQUENCE [LARGE SCALE GENOMIC DNA]</scope>
    <source>
        <strain evidence="6 7">P48SEP</strain>
    </source>
</reference>
<dbReference type="EMBL" id="CP039543">
    <property type="protein sequence ID" value="QJT10753.1"/>
    <property type="molecule type" value="Genomic_DNA"/>
</dbReference>
<dbReference type="PRINTS" id="PR00834">
    <property type="entry name" value="PROTEASES2C"/>
</dbReference>
<reference evidence="5 8" key="2">
    <citation type="submission" date="2019-04" db="EMBL/GenBank/DDBJ databases">
        <title>Isolation and culture of sulfate reducing bacteria from the cold seep of the South China Sea.</title>
        <authorList>
            <person name="Sun C."/>
            <person name="Liu R."/>
        </authorList>
    </citation>
    <scope>NUCLEOTIDE SEQUENCE [LARGE SCALE GENOMIC DNA]</scope>
    <source>
        <strain evidence="5 8">CS1</strain>
    </source>
</reference>
<keyword evidence="3" id="KW-0378">Hydrolase</keyword>
<dbReference type="PANTHER" id="PTHR43343">
    <property type="entry name" value="PEPTIDASE S12"/>
    <property type="match status" value="1"/>
</dbReference>
<dbReference type="GO" id="GO:0006508">
    <property type="term" value="P:proteolysis"/>
    <property type="evidence" value="ECO:0007669"/>
    <property type="project" value="UniProtKB-KW"/>
</dbReference>
<organism evidence="6 7">
    <name type="scientific">Oceanidesulfovibrio marinus</name>
    <dbReference type="NCBI Taxonomy" id="370038"/>
    <lineage>
        <taxon>Bacteria</taxon>
        <taxon>Pseudomonadati</taxon>
        <taxon>Thermodesulfobacteriota</taxon>
        <taxon>Desulfovibrionia</taxon>
        <taxon>Desulfovibrionales</taxon>
        <taxon>Desulfovibrionaceae</taxon>
        <taxon>Oceanidesulfovibrio</taxon>
    </lineage>
</organism>
<dbReference type="GO" id="GO:0004252">
    <property type="term" value="F:serine-type endopeptidase activity"/>
    <property type="evidence" value="ECO:0007669"/>
    <property type="project" value="InterPro"/>
</dbReference>
<dbReference type="Proteomes" id="UP000503251">
    <property type="component" value="Chromosome"/>
</dbReference>
<gene>
    <name evidence="6" type="ORF">DQK91_21055</name>
    <name evidence="5" type="ORF">E8L03_18320</name>
</gene>
<dbReference type="SUPFAM" id="SSF50494">
    <property type="entry name" value="Trypsin-like serine proteases"/>
    <property type="match status" value="1"/>
</dbReference>
<accession>A0A6P1ZCA3</accession>
<evidence type="ECO:0000313" key="6">
    <source>
        <dbReference type="EMBL" id="TVM30367.1"/>
    </source>
</evidence>
<keyword evidence="8" id="KW-1185">Reference proteome</keyword>
<dbReference type="PANTHER" id="PTHR43343:SF3">
    <property type="entry name" value="PROTEASE DO-LIKE 8, CHLOROPLASTIC"/>
    <property type="match status" value="1"/>
</dbReference>
<dbReference type="Gene3D" id="2.40.10.10">
    <property type="entry name" value="Trypsin-like serine proteases"/>
    <property type="match status" value="2"/>
</dbReference>
<keyword evidence="4" id="KW-0732">Signal</keyword>
<dbReference type="InterPro" id="IPR051201">
    <property type="entry name" value="Chloro_Bact_Ser_Proteases"/>
</dbReference>
<evidence type="ECO:0000313" key="8">
    <source>
        <dbReference type="Proteomes" id="UP000503251"/>
    </source>
</evidence>
<comment type="similarity">
    <text evidence="1">Belongs to the peptidase S1C family.</text>
</comment>